<comment type="caution">
    <text evidence="1">The sequence shown here is derived from an EMBL/GenBank/DDBJ whole genome shotgun (WGS) entry which is preliminary data.</text>
</comment>
<sequence>MECFQEFRDVSGFAVNTFKSSIFTAGIQNDVLDGILVRREFAREDMPDQYLGIPLAAKRLSITDYSLLVDQIAGCMGKWTAKSLSFVGRLELIRSVIQGVECF</sequence>
<evidence type="ECO:0008006" key="2">
    <source>
        <dbReference type="Google" id="ProtNLM"/>
    </source>
</evidence>
<dbReference type="EMBL" id="JACGWJ010000020">
    <property type="protein sequence ID" value="KAL0340017.1"/>
    <property type="molecule type" value="Genomic_DNA"/>
</dbReference>
<organism evidence="1">
    <name type="scientific">Sesamum radiatum</name>
    <name type="common">Black benniseed</name>
    <dbReference type="NCBI Taxonomy" id="300843"/>
    <lineage>
        <taxon>Eukaryota</taxon>
        <taxon>Viridiplantae</taxon>
        <taxon>Streptophyta</taxon>
        <taxon>Embryophyta</taxon>
        <taxon>Tracheophyta</taxon>
        <taxon>Spermatophyta</taxon>
        <taxon>Magnoliopsida</taxon>
        <taxon>eudicotyledons</taxon>
        <taxon>Gunneridae</taxon>
        <taxon>Pentapetalae</taxon>
        <taxon>asterids</taxon>
        <taxon>lamiids</taxon>
        <taxon>Lamiales</taxon>
        <taxon>Pedaliaceae</taxon>
        <taxon>Sesamum</taxon>
    </lineage>
</organism>
<gene>
    <name evidence="1" type="ORF">Sradi_4518500</name>
</gene>
<accession>A0AAW2NAW5</accession>
<dbReference type="PANTHER" id="PTHR33116">
    <property type="entry name" value="REVERSE TRANSCRIPTASE ZINC-BINDING DOMAIN-CONTAINING PROTEIN-RELATED-RELATED"/>
    <property type="match status" value="1"/>
</dbReference>
<protein>
    <recommendedName>
        <fullName evidence="2">Reverse transcriptase</fullName>
    </recommendedName>
</protein>
<reference evidence="1" key="1">
    <citation type="submission" date="2020-06" db="EMBL/GenBank/DDBJ databases">
        <authorList>
            <person name="Li T."/>
            <person name="Hu X."/>
            <person name="Zhang T."/>
            <person name="Song X."/>
            <person name="Zhang H."/>
            <person name="Dai N."/>
            <person name="Sheng W."/>
            <person name="Hou X."/>
            <person name="Wei L."/>
        </authorList>
    </citation>
    <scope>NUCLEOTIDE SEQUENCE</scope>
    <source>
        <strain evidence="1">G02</strain>
        <tissue evidence="1">Leaf</tissue>
    </source>
</reference>
<proteinExistence type="predicted"/>
<evidence type="ECO:0000313" key="1">
    <source>
        <dbReference type="EMBL" id="KAL0340017.1"/>
    </source>
</evidence>
<dbReference type="PANTHER" id="PTHR33116:SF66">
    <property type="entry name" value="REVERSE TRANSCRIPTASE ZINC-BINDING DOMAIN-CONTAINING PROTEIN"/>
    <property type="match status" value="1"/>
</dbReference>
<reference evidence="1" key="2">
    <citation type="journal article" date="2024" name="Plant">
        <title>Genomic evolution and insights into agronomic trait innovations of Sesamum species.</title>
        <authorList>
            <person name="Miao H."/>
            <person name="Wang L."/>
            <person name="Qu L."/>
            <person name="Liu H."/>
            <person name="Sun Y."/>
            <person name="Le M."/>
            <person name="Wang Q."/>
            <person name="Wei S."/>
            <person name="Zheng Y."/>
            <person name="Lin W."/>
            <person name="Duan Y."/>
            <person name="Cao H."/>
            <person name="Xiong S."/>
            <person name="Wang X."/>
            <person name="Wei L."/>
            <person name="Li C."/>
            <person name="Ma Q."/>
            <person name="Ju M."/>
            <person name="Zhao R."/>
            <person name="Li G."/>
            <person name="Mu C."/>
            <person name="Tian Q."/>
            <person name="Mei H."/>
            <person name="Zhang T."/>
            <person name="Gao T."/>
            <person name="Zhang H."/>
        </authorList>
    </citation>
    <scope>NUCLEOTIDE SEQUENCE</scope>
    <source>
        <strain evidence="1">G02</strain>
    </source>
</reference>
<name>A0AAW2NAW5_SESRA</name>
<dbReference type="AlphaFoldDB" id="A0AAW2NAW5"/>